<proteinExistence type="predicted"/>
<dbReference type="RefSeq" id="WP_408212458.1">
    <property type="nucleotide sequence ID" value="NZ_JAQQBZ010000007.1"/>
</dbReference>
<feature type="domain" description="Stability determinant" evidence="1">
    <location>
        <begin position="16"/>
        <end position="46"/>
    </location>
</feature>
<accession>A0ABW9D5A2</accession>
<reference evidence="2 3" key="1">
    <citation type="journal article" date="2024" name="Chem. Sci.">
        <title>Discovery of megapolipeptins by genome mining of a Burkholderiales bacteria collection.</title>
        <authorList>
            <person name="Paulo B.S."/>
            <person name="Recchia M.J.J."/>
            <person name="Lee S."/>
            <person name="Fergusson C.H."/>
            <person name="Romanowski S.B."/>
            <person name="Hernandez A."/>
            <person name="Krull N."/>
            <person name="Liu D.Y."/>
            <person name="Cavanagh H."/>
            <person name="Bos A."/>
            <person name="Gray C.A."/>
            <person name="Murphy B.T."/>
            <person name="Linington R.G."/>
            <person name="Eustaquio A.S."/>
        </authorList>
    </citation>
    <scope>NUCLEOTIDE SEQUENCE [LARGE SCALE GENOMIC DNA]</scope>
    <source>
        <strain evidence="2 3">RL17-335-BIF-A</strain>
    </source>
</reference>
<evidence type="ECO:0000313" key="3">
    <source>
        <dbReference type="Proteomes" id="UP001629367"/>
    </source>
</evidence>
<dbReference type="EMBL" id="JAQQBZ010000007">
    <property type="protein sequence ID" value="MFM0593994.1"/>
    <property type="molecule type" value="Genomic_DNA"/>
</dbReference>
<name>A0ABW9D5A2_9BURK</name>
<protein>
    <recommendedName>
        <fullName evidence="1">Stability determinant domain-containing protein</fullName>
    </recommendedName>
</protein>
<dbReference type="InterPro" id="IPR048851">
    <property type="entry name" value="PaaA2_dom"/>
</dbReference>
<evidence type="ECO:0000259" key="1">
    <source>
        <dbReference type="Pfam" id="PF21217"/>
    </source>
</evidence>
<gene>
    <name evidence="2" type="ORF">PQQ68_13285</name>
</gene>
<dbReference type="Proteomes" id="UP001629367">
    <property type="component" value="Unassembled WGS sequence"/>
</dbReference>
<keyword evidence="3" id="KW-1185">Reference proteome</keyword>
<sequence>MNAILSPIESEFATAEEAEAYDRWLRAEVQASLDDPAPNVPHDKVMGDMRALLAERKAGRKNAAR</sequence>
<dbReference type="Pfam" id="PF21217">
    <property type="entry name" value="PaaA2"/>
    <property type="match status" value="1"/>
</dbReference>
<organism evidence="2 3">
    <name type="scientific">Paraburkholderia dilworthii</name>
    <dbReference type="NCBI Taxonomy" id="948106"/>
    <lineage>
        <taxon>Bacteria</taxon>
        <taxon>Pseudomonadati</taxon>
        <taxon>Pseudomonadota</taxon>
        <taxon>Betaproteobacteria</taxon>
        <taxon>Burkholderiales</taxon>
        <taxon>Burkholderiaceae</taxon>
        <taxon>Paraburkholderia</taxon>
    </lineage>
</organism>
<comment type="caution">
    <text evidence="2">The sequence shown here is derived from an EMBL/GenBank/DDBJ whole genome shotgun (WGS) entry which is preliminary data.</text>
</comment>
<evidence type="ECO:0000313" key="2">
    <source>
        <dbReference type="EMBL" id="MFM0593994.1"/>
    </source>
</evidence>
<dbReference type="Gene3D" id="6.20.450.20">
    <property type="match status" value="1"/>
</dbReference>